<keyword evidence="3" id="KW-1185">Reference proteome</keyword>
<proteinExistence type="predicted"/>
<reference evidence="2 3" key="1">
    <citation type="journal article" date="2024" name="J Genomics">
        <title>Draft genome sequencing and assembly of Favolaschia claudopus CIRM-BRFM 2984 isolated from oak limbs.</title>
        <authorList>
            <person name="Navarro D."/>
            <person name="Drula E."/>
            <person name="Chaduli D."/>
            <person name="Cazenave R."/>
            <person name="Ahrendt S."/>
            <person name="Wang J."/>
            <person name="Lipzen A."/>
            <person name="Daum C."/>
            <person name="Barry K."/>
            <person name="Grigoriev I.V."/>
            <person name="Favel A."/>
            <person name="Rosso M.N."/>
            <person name="Martin F."/>
        </authorList>
    </citation>
    <scope>NUCLEOTIDE SEQUENCE [LARGE SCALE GENOMIC DNA]</scope>
    <source>
        <strain evidence="2 3">CIRM-BRFM 2984</strain>
    </source>
</reference>
<evidence type="ECO:0000313" key="3">
    <source>
        <dbReference type="Proteomes" id="UP001362999"/>
    </source>
</evidence>
<organism evidence="2 3">
    <name type="scientific">Favolaschia claudopus</name>
    <dbReference type="NCBI Taxonomy" id="2862362"/>
    <lineage>
        <taxon>Eukaryota</taxon>
        <taxon>Fungi</taxon>
        <taxon>Dikarya</taxon>
        <taxon>Basidiomycota</taxon>
        <taxon>Agaricomycotina</taxon>
        <taxon>Agaricomycetes</taxon>
        <taxon>Agaricomycetidae</taxon>
        <taxon>Agaricales</taxon>
        <taxon>Marasmiineae</taxon>
        <taxon>Mycenaceae</taxon>
        <taxon>Favolaschia</taxon>
    </lineage>
</organism>
<dbReference type="SUPFAM" id="SSF52540">
    <property type="entry name" value="P-loop containing nucleoside triphosphate hydrolases"/>
    <property type="match status" value="1"/>
</dbReference>
<dbReference type="InterPro" id="IPR027417">
    <property type="entry name" value="P-loop_NTPase"/>
</dbReference>
<sequence length="191" mass="21567">MSLQRRVYVVGPSSTGKTTLCDALAKRLGIEENRLIKEVARTVIKELGLSRSDIGLLDMQKAIMLGHLKREQECEAETYLSDRSAVDPIVYAIFTAANAQDAVARKETLVSLPEFQEALPRYRQSLFILLGTVREWVVDDGFRHVGDETKLLTIFRDVLVELGIRYREIGSEMRFLPERTAFLESLATGPH</sequence>
<evidence type="ECO:0000313" key="2">
    <source>
        <dbReference type="EMBL" id="KAK7047003.1"/>
    </source>
</evidence>
<protein>
    <submittedName>
        <fullName evidence="2">AAA domain-containing protein</fullName>
    </submittedName>
</protein>
<accession>A0AAW0D6S5</accession>
<dbReference type="EMBL" id="JAWWNJ010000010">
    <property type="protein sequence ID" value="KAK7047003.1"/>
    <property type="molecule type" value="Genomic_DNA"/>
</dbReference>
<feature type="domain" description="NadR/Ttd14 AAA" evidence="1">
    <location>
        <begin position="6"/>
        <end position="169"/>
    </location>
</feature>
<gene>
    <name evidence="2" type="ORF">R3P38DRAFT_2877732</name>
</gene>
<dbReference type="Pfam" id="PF13521">
    <property type="entry name" value="AAA_28"/>
    <property type="match status" value="1"/>
</dbReference>
<comment type="caution">
    <text evidence="2">The sequence shown here is derived from an EMBL/GenBank/DDBJ whole genome shotgun (WGS) entry which is preliminary data.</text>
</comment>
<evidence type="ECO:0000259" key="1">
    <source>
        <dbReference type="Pfam" id="PF13521"/>
    </source>
</evidence>
<dbReference type="AlphaFoldDB" id="A0AAW0D6S5"/>
<dbReference type="InterPro" id="IPR038727">
    <property type="entry name" value="NadR/Ttd14_AAA_dom"/>
</dbReference>
<dbReference type="Proteomes" id="UP001362999">
    <property type="component" value="Unassembled WGS sequence"/>
</dbReference>
<dbReference type="Gene3D" id="3.40.50.300">
    <property type="entry name" value="P-loop containing nucleotide triphosphate hydrolases"/>
    <property type="match status" value="1"/>
</dbReference>
<name>A0AAW0D6S5_9AGAR</name>